<dbReference type="Gene3D" id="2.60.120.200">
    <property type="match status" value="1"/>
</dbReference>
<keyword evidence="2" id="KW-0812">Transmembrane</keyword>
<dbReference type="EMBL" id="CP050066">
    <property type="protein sequence ID" value="QIP05542.1"/>
    <property type="molecule type" value="Genomic_DNA"/>
</dbReference>
<keyword evidence="2" id="KW-1133">Transmembrane helix</keyword>
<keyword evidence="2" id="KW-0472">Membrane</keyword>
<reference evidence="3 4" key="1">
    <citation type="journal article" date="2020" name="Int. J. Syst. Evol. Microbiol.">
        <title>Description and complete genome sequences of Bradyrhizobium symbiodeficiens sp. nov., a non-symbiotic bacterium associated with legumes native to Canada.</title>
        <authorList>
            <person name="Bromfield E.S.P."/>
            <person name="Cloutier S."/>
            <person name="Nguyen H.D.T."/>
        </authorList>
    </citation>
    <scope>NUCLEOTIDE SEQUENCE [LARGE SCALE GENOMIC DNA]</scope>
    <source>
        <strain evidence="3 4">101S1MB</strain>
    </source>
</reference>
<gene>
    <name evidence="3" type="ORF">HAV00_04415</name>
</gene>
<evidence type="ECO:0000256" key="2">
    <source>
        <dbReference type="SAM" id="Phobius"/>
    </source>
</evidence>
<dbReference type="Proteomes" id="UP000500895">
    <property type="component" value="Chromosome"/>
</dbReference>
<feature type="compositionally biased region" description="Basic and acidic residues" evidence="1">
    <location>
        <begin position="7"/>
        <end position="20"/>
    </location>
</feature>
<protein>
    <submittedName>
        <fullName evidence="3">Uncharacterized protein</fullName>
    </submittedName>
</protein>
<evidence type="ECO:0000313" key="4">
    <source>
        <dbReference type="Proteomes" id="UP000500895"/>
    </source>
</evidence>
<proteinExistence type="predicted"/>
<feature type="region of interest" description="Disordered" evidence="1">
    <location>
        <begin position="1"/>
        <end position="20"/>
    </location>
</feature>
<sequence>MKKHRDPSKPDPKRGERDAGKTGLTSFSLFVGARKCLNCSSFAGLTAFLGLLFLSAGFVHAEEALPDVPPQAAAVGYKVRTFAAAFTAQEVDVANTVRQGFKWYPYRFFGSVPKLDSLVLNQDGSITLLGDVTGPNGEIASAVDVRGPEKFRGTAFGGGGYFEATFRFDPRDVVRTEFRGWPSWWGMAIEHMAKLDTRQWPGQPEGYERFIEADFFEYDLSDYVKSGRLNYYGGALRDWFGREEKLEPMPAWSRLFIREVPADTDFTQYHRYGFLWVPATSASVGYAEYYFDGRRIGARLAWKKYVDEGPPPKPPRMFSIIDRNHLVLILGTGPGQPMTVKSVSVWQASGAENWTR</sequence>
<accession>A0A6G8ZZ98</accession>
<dbReference type="RefSeq" id="WP_166466882.1">
    <property type="nucleotide sequence ID" value="NZ_CP050066.2"/>
</dbReference>
<evidence type="ECO:0000313" key="3">
    <source>
        <dbReference type="EMBL" id="QIP05542.1"/>
    </source>
</evidence>
<organism evidence="3 4">
    <name type="scientific">Bradyrhizobium symbiodeficiens</name>
    <dbReference type="NCBI Taxonomy" id="1404367"/>
    <lineage>
        <taxon>Bacteria</taxon>
        <taxon>Pseudomonadati</taxon>
        <taxon>Pseudomonadota</taxon>
        <taxon>Alphaproteobacteria</taxon>
        <taxon>Hyphomicrobiales</taxon>
        <taxon>Nitrobacteraceae</taxon>
        <taxon>Bradyrhizobium</taxon>
    </lineage>
</organism>
<name>A0A6G8ZZ98_9BRAD</name>
<evidence type="ECO:0000256" key="1">
    <source>
        <dbReference type="SAM" id="MobiDB-lite"/>
    </source>
</evidence>
<dbReference type="AlphaFoldDB" id="A0A6G8ZZ98"/>
<feature type="transmembrane region" description="Helical" evidence="2">
    <location>
        <begin position="42"/>
        <end position="61"/>
    </location>
</feature>